<dbReference type="Pfam" id="PF04082">
    <property type="entry name" value="Fungal_trans"/>
    <property type="match status" value="1"/>
</dbReference>
<dbReference type="RefSeq" id="XP_038804662.1">
    <property type="nucleotide sequence ID" value="XM_038958983.1"/>
</dbReference>
<comment type="caution">
    <text evidence="6">The sequence shown here is derived from an EMBL/GenBank/DDBJ whole genome shotgun (WGS) entry which is preliminary data.</text>
</comment>
<dbReference type="PANTHER" id="PTHR47424">
    <property type="entry name" value="REGULATORY PROTEIN GAL4"/>
    <property type="match status" value="1"/>
</dbReference>
<protein>
    <recommendedName>
        <fullName evidence="5">Xylanolytic transcriptional activator regulatory domain-containing protein</fullName>
    </recommendedName>
</protein>
<evidence type="ECO:0000256" key="4">
    <source>
        <dbReference type="ARBA" id="ARBA00023242"/>
    </source>
</evidence>
<sequence length="557" mass="62230">MPRNKVDPLRRRRVAQACDSYKRRKGKCSGGTPCGQCKSRHREEACQYTKTQAPDVAKPLLCEDRGSSNHSAREDHHALCELDDLAPSETLNEGDNTVLNAASKPKVSRMLRDSKGRFIYVGQSASLSFLQTVRRAVMVAVGPCEFTSDSLRHLMIETTPAVRFDNVHEPLLDLAEALSLADQFFQAVSGIMDLFDPSWLLDKLPTWIEDSSRREKLESPIIYLALAIGAQGRARDESDEIIAEKCFGYGRQIATFTPMDDPSLLTVQSFILITYYMLAACRSNGAFTNLGVAVRAAYALGIHRHETNVAFVPQEGISRERTWKTLRVCDLFLSASMGRPPATSDTDCNIPWTSVDQPASRESQHVPSQVTSAILRICHVFERILVEVYSRRAVSLDLARSISRQHREWTEALPRMLKIDGLDEPVANQSLGFSHRLGRGHVKIAYYYSIILRSRPFLTFKVCHNAGNFSHSEAPSSSNTDFNTYADACVDSAIKGIYVAHETVYGQEMPQRQPFMISSVFISVLCLGLAYLDDFDQRGWPLSTGLRRGIAIVNHFG</sequence>
<dbReference type="InterPro" id="IPR051127">
    <property type="entry name" value="Fungal_SecMet_Regulators"/>
</dbReference>
<organism evidence="6 7">
    <name type="scientific">Botrytis deweyae</name>
    <dbReference type="NCBI Taxonomy" id="2478750"/>
    <lineage>
        <taxon>Eukaryota</taxon>
        <taxon>Fungi</taxon>
        <taxon>Dikarya</taxon>
        <taxon>Ascomycota</taxon>
        <taxon>Pezizomycotina</taxon>
        <taxon>Leotiomycetes</taxon>
        <taxon>Helotiales</taxon>
        <taxon>Sclerotiniaceae</taxon>
        <taxon>Botrytis</taxon>
    </lineage>
</organism>
<proteinExistence type="predicted"/>
<dbReference type="SUPFAM" id="SSF57701">
    <property type="entry name" value="Zn2/Cys6 DNA-binding domain"/>
    <property type="match status" value="1"/>
</dbReference>
<evidence type="ECO:0000256" key="1">
    <source>
        <dbReference type="ARBA" id="ARBA00022723"/>
    </source>
</evidence>
<feature type="domain" description="Xylanolytic transcriptional activator regulatory" evidence="5">
    <location>
        <begin position="286"/>
        <end position="357"/>
    </location>
</feature>
<dbReference type="SMART" id="SM00906">
    <property type="entry name" value="Fungal_trans"/>
    <property type="match status" value="1"/>
</dbReference>
<keyword evidence="1" id="KW-0479">Metal-binding</keyword>
<dbReference type="InterPro" id="IPR036864">
    <property type="entry name" value="Zn2-C6_fun-type_DNA-bd_sf"/>
</dbReference>
<keyword evidence="2" id="KW-0805">Transcription regulation</keyword>
<keyword evidence="4" id="KW-0539">Nucleus</keyword>
<dbReference type="InterPro" id="IPR001138">
    <property type="entry name" value="Zn2Cys6_DnaBD"/>
</dbReference>
<evidence type="ECO:0000256" key="2">
    <source>
        <dbReference type="ARBA" id="ARBA00023015"/>
    </source>
</evidence>
<accession>A0ABQ7I652</accession>
<dbReference type="InterPro" id="IPR007219">
    <property type="entry name" value="XnlR_reg_dom"/>
</dbReference>
<evidence type="ECO:0000259" key="5">
    <source>
        <dbReference type="SMART" id="SM00906"/>
    </source>
</evidence>
<keyword evidence="7" id="KW-1185">Reference proteome</keyword>
<dbReference type="Proteomes" id="UP000783213">
    <property type="component" value="Unassembled WGS sequence"/>
</dbReference>
<gene>
    <name evidence="6" type="ORF">EAE98_011361</name>
</gene>
<evidence type="ECO:0000313" key="7">
    <source>
        <dbReference type="Proteomes" id="UP000783213"/>
    </source>
</evidence>
<dbReference type="PANTHER" id="PTHR47424:SF9">
    <property type="entry name" value="TAH-2"/>
    <property type="match status" value="1"/>
</dbReference>
<dbReference type="CDD" id="cd00067">
    <property type="entry name" value="GAL4"/>
    <property type="match status" value="1"/>
</dbReference>
<dbReference type="EMBL" id="RCSX01000047">
    <property type="protein sequence ID" value="KAF7915038.1"/>
    <property type="molecule type" value="Genomic_DNA"/>
</dbReference>
<evidence type="ECO:0000313" key="6">
    <source>
        <dbReference type="EMBL" id="KAF7915038.1"/>
    </source>
</evidence>
<evidence type="ECO:0000256" key="3">
    <source>
        <dbReference type="ARBA" id="ARBA00023163"/>
    </source>
</evidence>
<dbReference type="GeneID" id="62238132"/>
<keyword evidence="3" id="KW-0804">Transcription</keyword>
<reference evidence="6 7" key="1">
    <citation type="journal article" date="2020" name="Genome Biol. Evol.">
        <title>Comparative genomics of Sclerotiniaceae.</title>
        <authorList>
            <person name="Valero Jimenez C.A."/>
            <person name="Steentjes M."/>
            <person name="Scholten O.E."/>
            <person name="Van Kan J.A.L."/>
        </authorList>
    </citation>
    <scope>NUCLEOTIDE SEQUENCE [LARGE SCALE GENOMIC DNA]</scope>
    <source>
        <strain evidence="6 7">B1</strain>
    </source>
</reference>
<dbReference type="CDD" id="cd12148">
    <property type="entry name" value="fungal_TF_MHR"/>
    <property type="match status" value="1"/>
</dbReference>
<dbReference type="Gene3D" id="4.10.240.10">
    <property type="entry name" value="Zn(2)-C6 fungal-type DNA-binding domain"/>
    <property type="match status" value="1"/>
</dbReference>
<name>A0ABQ7I652_9HELO</name>